<proteinExistence type="predicted"/>
<dbReference type="EMBL" id="ML976387">
    <property type="protein sequence ID" value="KAF1934737.1"/>
    <property type="molecule type" value="Genomic_DNA"/>
</dbReference>
<reference evidence="3" key="1">
    <citation type="journal article" date="2020" name="Stud. Mycol.">
        <title>101 Dothideomycetes genomes: a test case for predicting lifestyles and emergence of pathogens.</title>
        <authorList>
            <person name="Haridas S."/>
            <person name="Albert R."/>
            <person name="Binder M."/>
            <person name="Bloem J."/>
            <person name="Labutti K."/>
            <person name="Salamov A."/>
            <person name="Andreopoulos B."/>
            <person name="Baker S."/>
            <person name="Barry K."/>
            <person name="Bills G."/>
            <person name="Bluhm B."/>
            <person name="Cannon C."/>
            <person name="Castanera R."/>
            <person name="Culley D."/>
            <person name="Daum C."/>
            <person name="Ezra D."/>
            <person name="Gonzalez J."/>
            <person name="Henrissat B."/>
            <person name="Kuo A."/>
            <person name="Liang C."/>
            <person name="Lipzen A."/>
            <person name="Lutzoni F."/>
            <person name="Magnuson J."/>
            <person name="Mondo S."/>
            <person name="Nolan M."/>
            <person name="Ohm R."/>
            <person name="Pangilinan J."/>
            <person name="Park H.-J."/>
            <person name="Ramirez L."/>
            <person name="Alfaro M."/>
            <person name="Sun H."/>
            <person name="Tritt A."/>
            <person name="Yoshinaga Y."/>
            <person name="Zwiers L.-H."/>
            <person name="Turgeon B."/>
            <person name="Goodwin S."/>
            <person name="Spatafora J."/>
            <person name="Crous P."/>
            <person name="Grigoriev I."/>
        </authorList>
    </citation>
    <scope>NUCLEOTIDE SEQUENCE</scope>
    <source>
        <strain evidence="3">CBS 161.51</strain>
    </source>
</reference>
<protein>
    <recommendedName>
        <fullName evidence="2">F-box domain-containing protein</fullName>
    </recommendedName>
</protein>
<sequence>MMDNPVLISAFGSYSARSLNDLPEEILLHILSYVDLHRNVRIMGYIPDDPPPSPPDPYLIKDFTANCSSLRNLALTCKRFAPLAQENLLYAPVLEADFPSSASGFASSRIFGLILRFIAKPELKRHVRKLRICLPSSEPRLAQRDGSECSSQDPESGLSDDVLEEARQVIASLEIPQYWKEIWCARLETRFIRTSVALLSALLPQLGDLCISENKSFLDRNWMRRAPLSRHLLGLHHQEQIPSLPGLSLQLVEKIPVVQSLTYLKFESQVPLRLEGLDDFPNLHTLDMSLRIRGLPSNIIRRALETFLTPEIWPRFRNIHHLRLDFEVRTVGIWQITERTCMSSILQAFRNLQSLEYYAESSGGKNPYRSIRAFPHYQANIQNYPDMSSPLDLNVANETYWDRNIYDSRTEITDYQHLVDGLVHLRPQLESLHLPGGFWTLPGAVRKPLPRFDQFTRLTRMIVPQAAIISIKLDNMRFDAVSSGDFELSPSIALPPMLQQLKIFDADTRFLESIWLSEFFSEQRSYNRWQDLQCLEILLGPTYSDHDLEALLARRSDESFWKQVDEATFEVLVGRDAEGPEVCVDHKGFTRQSTSTSGDVAPVRRQSDDSG</sequence>
<dbReference type="Proteomes" id="UP000800038">
    <property type="component" value="Unassembled WGS sequence"/>
</dbReference>
<organism evidence="3 4">
    <name type="scientific">Clathrospora elynae</name>
    <dbReference type="NCBI Taxonomy" id="706981"/>
    <lineage>
        <taxon>Eukaryota</taxon>
        <taxon>Fungi</taxon>
        <taxon>Dikarya</taxon>
        <taxon>Ascomycota</taxon>
        <taxon>Pezizomycotina</taxon>
        <taxon>Dothideomycetes</taxon>
        <taxon>Pleosporomycetidae</taxon>
        <taxon>Pleosporales</taxon>
        <taxon>Diademaceae</taxon>
        <taxon>Clathrospora</taxon>
    </lineage>
</organism>
<feature type="domain" description="F-box" evidence="2">
    <location>
        <begin position="16"/>
        <end position="35"/>
    </location>
</feature>
<evidence type="ECO:0000313" key="3">
    <source>
        <dbReference type="EMBL" id="KAF1934737.1"/>
    </source>
</evidence>
<feature type="region of interest" description="Disordered" evidence="1">
    <location>
        <begin position="588"/>
        <end position="611"/>
    </location>
</feature>
<name>A0A6A5SBB6_9PLEO</name>
<evidence type="ECO:0000313" key="4">
    <source>
        <dbReference type="Proteomes" id="UP000800038"/>
    </source>
</evidence>
<dbReference type="AlphaFoldDB" id="A0A6A5SBB6"/>
<gene>
    <name evidence="3" type="ORF">EJ02DRAFT_439683</name>
</gene>
<evidence type="ECO:0000259" key="2">
    <source>
        <dbReference type="PROSITE" id="PS50181"/>
    </source>
</evidence>
<dbReference type="PROSITE" id="PS50181">
    <property type="entry name" value="FBOX"/>
    <property type="match status" value="1"/>
</dbReference>
<accession>A0A6A5SBB6</accession>
<evidence type="ECO:0000256" key="1">
    <source>
        <dbReference type="SAM" id="MobiDB-lite"/>
    </source>
</evidence>
<dbReference type="OrthoDB" id="3719074at2759"/>
<dbReference type="Gene3D" id="1.20.1280.50">
    <property type="match status" value="1"/>
</dbReference>
<keyword evidence="4" id="KW-1185">Reference proteome</keyword>
<dbReference type="InterPro" id="IPR001810">
    <property type="entry name" value="F-box_dom"/>
</dbReference>